<feature type="transmembrane region" description="Helical" evidence="12">
    <location>
        <begin position="86"/>
        <end position="110"/>
    </location>
</feature>
<dbReference type="RefSeq" id="WP_189607233.1">
    <property type="nucleotide sequence ID" value="NZ_BMXR01000002.1"/>
</dbReference>
<evidence type="ECO:0000256" key="10">
    <source>
        <dbReference type="ARBA" id="ARBA00023033"/>
    </source>
</evidence>
<keyword evidence="10" id="KW-0503">Monooxygenase</keyword>
<feature type="transmembrane region" description="Helical" evidence="12">
    <location>
        <begin position="232"/>
        <end position="255"/>
    </location>
</feature>
<protein>
    <submittedName>
        <fullName evidence="14">Alkane 1-monooxygenase</fullName>
    </submittedName>
</protein>
<sequence length="396" mass="45190">MSTQHLDSRTPEWHDDKRWLWLLGPGIPLLVLTALSVFWLSGQGAALVWIGPVLVYLVIPLLDIGCGEDRQNPPESVIASLEQDRYYRVLVAAYLPSQFAITVLGCALVASQSLPLWHLIGLVLTVGTINGIGINSAHELGHKKTRWERGLARLAFVPVAYGHFFIEHNQGHHVRVATPEDPASARMGESFWRFLPRTLLGSVRSAWRIERLRLERAGSGAFSWGNRVLQSLLLTTLFFGGLTALFGWSVLPFLLLQALYGISLLEVINYIEHYGLLRERGANGQYERCQPRHSWNSNHRVTNLVLYHLQRHSDHHANPTRRYQSLRHFDESPQLPSGYASLLIPAYLPFWWFRLMDKRVHRHYDGDIRRANLQPGRTRTLLRRWPPPTKVPGQAT</sequence>
<dbReference type="InterPro" id="IPR005804">
    <property type="entry name" value="FA_desaturase_dom"/>
</dbReference>
<keyword evidence="4" id="KW-0997">Cell inner membrane</keyword>
<evidence type="ECO:0000256" key="12">
    <source>
        <dbReference type="SAM" id="Phobius"/>
    </source>
</evidence>
<evidence type="ECO:0000256" key="4">
    <source>
        <dbReference type="ARBA" id="ARBA00022519"/>
    </source>
</evidence>
<organism evidence="14 15">
    <name type="scientific">Saccharospirillum salsuginis</name>
    <dbReference type="NCBI Taxonomy" id="418750"/>
    <lineage>
        <taxon>Bacteria</taxon>
        <taxon>Pseudomonadati</taxon>
        <taxon>Pseudomonadota</taxon>
        <taxon>Gammaproteobacteria</taxon>
        <taxon>Oceanospirillales</taxon>
        <taxon>Saccharospirillaceae</taxon>
        <taxon>Saccharospirillum</taxon>
    </lineage>
</organism>
<evidence type="ECO:0000256" key="11">
    <source>
        <dbReference type="ARBA" id="ARBA00023136"/>
    </source>
</evidence>
<reference evidence="14" key="2">
    <citation type="submission" date="2020-09" db="EMBL/GenBank/DDBJ databases">
        <authorList>
            <person name="Sun Q."/>
            <person name="Kim S."/>
        </authorList>
    </citation>
    <scope>NUCLEOTIDE SEQUENCE</scope>
    <source>
        <strain evidence="14">KCTC 22169</strain>
    </source>
</reference>
<evidence type="ECO:0000259" key="13">
    <source>
        <dbReference type="Pfam" id="PF00487"/>
    </source>
</evidence>
<keyword evidence="15" id="KW-1185">Reference proteome</keyword>
<proteinExistence type="inferred from homology"/>
<evidence type="ECO:0000313" key="14">
    <source>
        <dbReference type="EMBL" id="GGX43877.1"/>
    </source>
</evidence>
<dbReference type="CDD" id="cd03512">
    <property type="entry name" value="Alkane-hydroxylase"/>
    <property type="match status" value="1"/>
</dbReference>
<keyword evidence="9" id="KW-0408">Iron</keyword>
<dbReference type="GO" id="GO:0006629">
    <property type="term" value="P:lipid metabolic process"/>
    <property type="evidence" value="ECO:0007669"/>
    <property type="project" value="InterPro"/>
</dbReference>
<keyword evidence="11 12" id="KW-0472">Membrane</keyword>
<dbReference type="EMBL" id="BMXR01000002">
    <property type="protein sequence ID" value="GGX43877.1"/>
    <property type="molecule type" value="Genomic_DNA"/>
</dbReference>
<dbReference type="AlphaFoldDB" id="A0A918K2N3"/>
<dbReference type="GO" id="GO:0005886">
    <property type="term" value="C:plasma membrane"/>
    <property type="evidence" value="ECO:0007669"/>
    <property type="project" value="UniProtKB-SubCell"/>
</dbReference>
<dbReference type="Pfam" id="PF00487">
    <property type="entry name" value="FA_desaturase"/>
    <property type="match status" value="1"/>
</dbReference>
<comment type="subcellular location">
    <subcellularLocation>
        <location evidence="1">Cell inner membrane</location>
        <topology evidence="1">Multi-pass membrane protein</topology>
    </subcellularLocation>
</comment>
<dbReference type="GO" id="GO:0046872">
    <property type="term" value="F:metal ion binding"/>
    <property type="evidence" value="ECO:0007669"/>
    <property type="project" value="UniProtKB-KW"/>
</dbReference>
<dbReference type="InterPro" id="IPR033885">
    <property type="entry name" value="AlkB/XylM"/>
</dbReference>
<dbReference type="PANTHER" id="PTHR38674">
    <property type="entry name" value="ALKANE 1-MONOOXYGENASE 1"/>
    <property type="match status" value="1"/>
</dbReference>
<comment type="caution">
    <text evidence="14">The sequence shown here is derived from an EMBL/GenBank/DDBJ whole genome shotgun (WGS) entry which is preliminary data.</text>
</comment>
<comment type="similarity">
    <text evidence="2">Belongs to the fatty acid desaturase type 1 family. AlkB subfamily.</text>
</comment>
<keyword evidence="3" id="KW-1003">Cell membrane</keyword>
<feature type="transmembrane region" description="Helical" evidence="12">
    <location>
        <begin position="116"/>
        <end position="137"/>
    </location>
</feature>
<evidence type="ECO:0000256" key="3">
    <source>
        <dbReference type="ARBA" id="ARBA00022475"/>
    </source>
</evidence>
<evidence type="ECO:0000256" key="9">
    <source>
        <dbReference type="ARBA" id="ARBA00023004"/>
    </source>
</evidence>
<keyword evidence="8" id="KW-0560">Oxidoreductase</keyword>
<evidence type="ECO:0000256" key="2">
    <source>
        <dbReference type="ARBA" id="ARBA00010823"/>
    </source>
</evidence>
<keyword evidence="5 12" id="KW-0812">Transmembrane</keyword>
<keyword evidence="6" id="KW-0479">Metal-binding</keyword>
<evidence type="ECO:0000256" key="5">
    <source>
        <dbReference type="ARBA" id="ARBA00022692"/>
    </source>
</evidence>
<evidence type="ECO:0000256" key="1">
    <source>
        <dbReference type="ARBA" id="ARBA00004429"/>
    </source>
</evidence>
<name>A0A918K2N3_9GAMM</name>
<evidence type="ECO:0000256" key="8">
    <source>
        <dbReference type="ARBA" id="ARBA00023002"/>
    </source>
</evidence>
<gene>
    <name evidence="14" type="ORF">GCM10007392_08290</name>
</gene>
<keyword evidence="7 12" id="KW-1133">Transmembrane helix</keyword>
<evidence type="ECO:0000256" key="7">
    <source>
        <dbReference type="ARBA" id="ARBA00022989"/>
    </source>
</evidence>
<feature type="domain" description="Fatty acid desaturase" evidence="13">
    <location>
        <begin position="116"/>
        <end position="334"/>
    </location>
</feature>
<dbReference type="PANTHER" id="PTHR38674:SF1">
    <property type="entry name" value="ALKANE 1-MONOOXYGENASE 1"/>
    <property type="match status" value="1"/>
</dbReference>
<accession>A0A918K2N3</accession>
<reference evidence="14" key="1">
    <citation type="journal article" date="2014" name="Int. J. Syst. Evol. Microbiol.">
        <title>Complete genome sequence of Corynebacterium casei LMG S-19264T (=DSM 44701T), isolated from a smear-ripened cheese.</title>
        <authorList>
            <consortium name="US DOE Joint Genome Institute (JGI-PGF)"/>
            <person name="Walter F."/>
            <person name="Albersmeier A."/>
            <person name="Kalinowski J."/>
            <person name="Ruckert C."/>
        </authorList>
    </citation>
    <scope>NUCLEOTIDE SEQUENCE</scope>
    <source>
        <strain evidence="14">KCTC 22169</strain>
    </source>
</reference>
<feature type="transmembrane region" description="Helical" evidence="12">
    <location>
        <begin position="46"/>
        <end position="65"/>
    </location>
</feature>
<evidence type="ECO:0000256" key="6">
    <source>
        <dbReference type="ARBA" id="ARBA00022723"/>
    </source>
</evidence>
<evidence type="ECO:0000313" key="15">
    <source>
        <dbReference type="Proteomes" id="UP000626148"/>
    </source>
</evidence>
<dbReference type="GO" id="GO:0004497">
    <property type="term" value="F:monooxygenase activity"/>
    <property type="evidence" value="ECO:0007669"/>
    <property type="project" value="UniProtKB-KW"/>
</dbReference>
<dbReference type="Proteomes" id="UP000626148">
    <property type="component" value="Unassembled WGS sequence"/>
</dbReference>
<feature type="transmembrane region" description="Helical" evidence="12">
    <location>
        <begin position="20"/>
        <end position="40"/>
    </location>
</feature>